<gene>
    <name evidence="1" type="ORF">IE53DRAFT_373823</name>
</gene>
<evidence type="ECO:0000313" key="2">
    <source>
        <dbReference type="Proteomes" id="UP000245626"/>
    </source>
</evidence>
<organism evidence="1 2">
    <name type="scientific">Violaceomyces palustris</name>
    <dbReference type="NCBI Taxonomy" id="1673888"/>
    <lineage>
        <taxon>Eukaryota</taxon>
        <taxon>Fungi</taxon>
        <taxon>Dikarya</taxon>
        <taxon>Basidiomycota</taxon>
        <taxon>Ustilaginomycotina</taxon>
        <taxon>Ustilaginomycetes</taxon>
        <taxon>Violaceomycetales</taxon>
        <taxon>Violaceomycetaceae</taxon>
        <taxon>Violaceomyces</taxon>
    </lineage>
</organism>
<protein>
    <submittedName>
        <fullName evidence="1">Uncharacterized protein</fullName>
    </submittedName>
</protein>
<keyword evidence="2" id="KW-1185">Reference proteome</keyword>
<reference evidence="1 2" key="1">
    <citation type="journal article" date="2018" name="Mol. Biol. Evol.">
        <title>Broad Genomic Sampling Reveals a Smut Pathogenic Ancestry of the Fungal Clade Ustilaginomycotina.</title>
        <authorList>
            <person name="Kijpornyongpan T."/>
            <person name="Mondo S.J."/>
            <person name="Barry K."/>
            <person name="Sandor L."/>
            <person name="Lee J."/>
            <person name="Lipzen A."/>
            <person name="Pangilinan J."/>
            <person name="LaButti K."/>
            <person name="Hainaut M."/>
            <person name="Henrissat B."/>
            <person name="Grigoriev I.V."/>
            <person name="Spatafora J.W."/>
            <person name="Aime M.C."/>
        </authorList>
    </citation>
    <scope>NUCLEOTIDE SEQUENCE [LARGE SCALE GENOMIC DNA]</scope>
    <source>
        <strain evidence="1 2">SA 807</strain>
    </source>
</reference>
<evidence type="ECO:0000313" key="1">
    <source>
        <dbReference type="EMBL" id="PWN51949.1"/>
    </source>
</evidence>
<dbReference type="EMBL" id="KZ819806">
    <property type="protein sequence ID" value="PWN51949.1"/>
    <property type="molecule type" value="Genomic_DNA"/>
</dbReference>
<name>A0ACD0P1N0_9BASI</name>
<accession>A0ACD0P1N0</accession>
<sequence length="121" mass="13472">MESSIDQVAAKCATQLEQFQTCILSNQSNPSICDPQKSNLSKCAAEAVPLVNEIKNRCVKQVKAYDLCLAMYQDKGEDELERRCTPKLRDLWICTERVKKEVEASSREKSGSQAKNEGGSV</sequence>
<proteinExistence type="predicted"/>
<dbReference type="Proteomes" id="UP000245626">
    <property type="component" value="Unassembled WGS sequence"/>
</dbReference>